<feature type="region of interest" description="Disordered" evidence="1">
    <location>
        <begin position="985"/>
        <end position="1013"/>
    </location>
</feature>
<sequence>MYVFLMDRGQLVHLDPSLWTQKVSNLRDLLAEKKIGIPLDRQILLASGGFLLEAGHKISDYGAGLDQTNPIYVFTRTSPDDDAYQTPDVLEVNDGGFPQRLERLLSAQPSLGALNDRLCLVDPLAPIAQQTCMAIEQLVSEQRQMIQGWCVALANLAEVTARAEKCLTVDAARLSNFETRAGDWEEKLNLVADLKRELSQVPLLPQLVHVLTDSWTQGQRTAGTSRTPSNLYDWVCLQITLSARTSRIPQTLHSNTLQVTIGSSPLSTVSRPRIIPGGRPRRTSAGNLDHSSLAGLIPGSPKNEPNVLHQMRGSQPSLGNLFAPCSPSPSLQQLSVNQDPQSDSIDEHDFLLVIESAKHDLNILLNGDESSSYAAYRASGDMPYTRYLTTRYSELLSLVPSCSAISPTGVDSNTSGNSNEKDARTSPPESSPVARVEFLDPETVALTRESLSGTDFSLLLARLEPVTEVAIQLFDRIQTVQRSTTAFYQRAMKTRDMSAITEQFPAHTSQLQELLNAFRQLCRILAETMESKLDLAENLHKRQCWLQNFQSYMHRVDASIQKCLSRMGRVARTTTLISQLQKAPEVYTRCLVEVVRQHEFETNYAQIIREQRISRSEEVTRRTRFARLLTDNILHSLFAPWTSSRGDRSNLSKNLYHGSTRNLNTPDSTENDPTAGRPDLRTPGKSAHDSPQWTRSQALGSRSEPRLNEMTGASSLVRTGSRGRPKETLRSMARKLVEVEEDENEHRSPESRISLAKTRASTDAVVRPREQTGMQRKGDSGARRISMPVGEPEPASPVWTLGENEEEVAVFMDQTQQSLCVTRDDLEHLSAVLPSHLADILHQELVRVLIPVNQTFLGCQPSSHELTIQPPVVRHVGLSPMEQSASIDAVTTDSHHSGDQEGGNWGTVDAACQTDFPSPVRRWDVHSQSTSLLIPGFGSPQRPHLTGWDPLPSSLCSWEFCPPNPPSRLGLLKRSASTNGLLEFTSTTAVKRTQTEDSATNTDDRVPPPDNLEAAGVEPVFLESLVSQPDDSPQENQPPETAPSPCSLPEDFASLVLEPIPTDDLYVDPEFATPTALMSSSFHSTQTNFSNAEEPAEPPRDQLDKCLDELGATPTQAFGTVVEKPSFPSDGEGWSTPASLVNPQTCSCQLNKLHATCTDLLELFSSNPSILQTMSSSSGGDVGLLKQILARFVSSSAGHVCAFHPRTRDTSTVQSDTSPTTTISPGESRAVPTESIGIQVDRWVDKADCGTSTTPLGTISSIERSLSSILPTHQILPTLPALTDVIPTAMSDSTYPLANPLALSSVKVLQRFLKFTHSNFVHNDTVVFVPIRGSTQYTSPSKRRSSGEPEPGSSPPSAGVLKAINPTSSMLSSTIIQSMDISSSATTGHCLSRTRDFMYTSTTPATTTTTGSGKTKSSLFKELFSSTVGDLLASSFYPPGEHRADGPVQANPSKSSKGVSSEAAVTQWRMLSSDGHVYFLHQDDFAALNLDTQTDYCKPFGNSARTQSVGRSRQPGCLDVADASQHQPRQHGQHDATIQSGAEPRSYFVVASYQRKERCLSKRKDNRFNLPKNFAFYRVRAKPLQIPAGLEQTLTTS</sequence>
<feature type="region of interest" description="Disordered" evidence="1">
    <location>
        <begin position="1207"/>
        <end position="1229"/>
    </location>
</feature>
<feature type="compositionally biased region" description="Polar residues" evidence="1">
    <location>
        <begin position="985"/>
        <end position="1001"/>
    </location>
</feature>
<dbReference type="InterPro" id="IPR040040">
    <property type="entry name" value="ATG11"/>
</dbReference>
<reference evidence="3" key="1">
    <citation type="journal article" date="2011" name="Genome Biol.">
        <title>The draft genome of the carcinogenic human liver fluke Clonorchis sinensis.</title>
        <authorList>
            <person name="Wang X."/>
            <person name="Chen W."/>
            <person name="Huang Y."/>
            <person name="Sun J."/>
            <person name="Men J."/>
            <person name="Liu H."/>
            <person name="Luo F."/>
            <person name="Guo L."/>
            <person name="Lv X."/>
            <person name="Deng C."/>
            <person name="Zhou C."/>
            <person name="Fan Y."/>
            <person name="Li X."/>
            <person name="Huang L."/>
            <person name="Hu Y."/>
            <person name="Liang C."/>
            <person name="Hu X."/>
            <person name="Xu J."/>
            <person name="Yu X."/>
        </authorList>
    </citation>
    <scope>NUCLEOTIDE SEQUENCE [LARGE SCALE GENOMIC DNA]</scope>
    <source>
        <strain evidence="3">Henan</strain>
    </source>
</reference>
<dbReference type="GO" id="GO:0034727">
    <property type="term" value="P:piecemeal microautophagy of the nucleus"/>
    <property type="evidence" value="ECO:0007669"/>
    <property type="project" value="TreeGrafter"/>
</dbReference>
<feature type="compositionally biased region" description="Basic and acidic residues" evidence="1">
    <location>
        <begin position="766"/>
        <end position="782"/>
    </location>
</feature>
<feature type="region of interest" description="Disordered" evidence="1">
    <location>
        <begin position="268"/>
        <end position="288"/>
    </location>
</feature>
<protein>
    <submittedName>
        <fullName evidence="3">RB1-inducible coiled-coil protein 1</fullName>
    </submittedName>
</protein>
<dbReference type="GO" id="GO:0034517">
    <property type="term" value="P:ribophagy"/>
    <property type="evidence" value="ECO:0007669"/>
    <property type="project" value="TreeGrafter"/>
</dbReference>
<feature type="region of interest" description="Disordered" evidence="1">
    <location>
        <begin position="1336"/>
        <end position="1363"/>
    </location>
</feature>
<evidence type="ECO:0000313" key="3">
    <source>
        <dbReference type="EMBL" id="GAA53768.1"/>
    </source>
</evidence>
<feature type="compositionally biased region" description="Basic and acidic residues" evidence="1">
    <location>
        <begin position="678"/>
        <end position="688"/>
    </location>
</feature>
<proteinExistence type="predicted"/>
<feature type="region of interest" description="Disordered" evidence="1">
    <location>
        <begin position="646"/>
        <end position="797"/>
    </location>
</feature>
<dbReference type="GO" id="GO:0000422">
    <property type="term" value="P:autophagy of mitochondrion"/>
    <property type="evidence" value="ECO:0007669"/>
    <property type="project" value="TreeGrafter"/>
</dbReference>
<feature type="compositionally biased region" description="Polar residues" evidence="1">
    <location>
        <begin position="407"/>
        <end position="418"/>
    </location>
</feature>
<dbReference type="EMBL" id="DF143584">
    <property type="protein sequence ID" value="GAA53768.1"/>
    <property type="molecule type" value="Genomic_DNA"/>
</dbReference>
<feature type="compositionally biased region" description="Polar residues" evidence="1">
    <location>
        <begin position="1027"/>
        <end position="1039"/>
    </location>
</feature>
<dbReference type="GO" id="GO:0034045">
    <property type="term" value="C:phagophore assembly site membrane"/>
    <property type="evidence" value="ECO:0007669"/>
    <property type="project" value="TreeGrafter"/>
</dbReference>
<feature type="region of interest" description="Disordered" evidence="1">
    <location>
        <begin position="1027"/>
        <end position="1049"/>
    </location>
</feature>
<accession>G7YLD7</accession>
<dbReference type="InterPro" id="IPR000626">
    <property type="entry name" value="Ubiquitin-like_dom"/>
</dbReference>
<feature type="compositionally biased region" description="Polar residues" evidence="1">
    <location>
        <begin position="651"/>
        <end position="672"/>
    </location>
</feature>
<evidence type="ECO:0000256" key="1">
    <source>
        <dbReference type="SAM" id="MobiDB-lite"/>
    </source>
</evidence>
<dbReference type="GO" id="GO:1990316">
    <property type="term" value="C:Atg1/ULK1 kinase complex"/>
    <property type="evidence" value="ECO:0007669"/>
    <property type="project" value="TreeGrafter"/>
</dbReference>
<feature type="domain" description="Ubiquitin-like" evidence="2">
    <location>
        <begin position="20"/>
        <end position="62"/>
    </location>
</feature>
<feature type="compositionally biased region" description="Polar residues" evidence="1">
    <location>
        <begin position="1210"/>
        <end position="1225"/>
    </location>
</feature>
<organism evidence="3 4">
    <name type="scientific">Clonorchis sinensis</name>
    <name type="common">Chinese liver fluke</name>
    <dbReference type="NCBI Taxonomy" id="79923"/>
    <lineage>
        <taxon>Eukaryota</taxon>
        <taxon>Metazoa</taxon>
        <taxon>Spiralia</taxon>
        <taxon>Lophotrochozoa</taxon>
        <taxon>Platyhelminthes</taxon>
        <taxon>Trematoda</taxon>
        <taxon>Digenea</taxon>
        <taxon>Opisthorchiida</taxon>
        <taxon>Opisthorchiata</taxon>
        <taxon>Opisthorchiidae</taxon>
        <taxon>Clonorchis</taxon>
    </lineage>
</organism>
<feature type="compositionally biased region" description="Low complexity" evidence="1">
    <location>
        <begin position="1348"/>
        <end position="1357"/>
    </location>
</feature>
<dbReference type="PROSITE" id="PS50053">
    <property type="entry name" value="UBIQUITIN_2"/>
    <property type="match status" value="1"/>
</dbReference>
<keyword evidence="4" id="KW-1185">Reference proteome</keyword>
<feature type="compositionally biased region" description="Polar residues" evidence="1">
    <location>
        <begin position="689"/>
        <end position="700"/>
    </location>
</feature>
<reference key="2">
    <citation type="submission" date="2011-10" db="EMBL/GenBank/DDBJ databases">
        <title>The genome and transcriptome sequence of Clonorchis sinensis provide insights into the carcinogenic liver fluke.</title>
        <authorList>
            <person name="Wang X."/>
            <person name="Huang Y."/>
            <person name="Chen W."/>
            <person name="Liu H."/>
            <person name="Guo L."/>
            <person name="Chen Y."/>
            <person name="Luo F."/>
            <person name="Zhou W."/>
            <person name="Sun J."/>
            <person name="Mao Q."/>
            <person name="Liang P."/>
            <person name="Zhou C."/>
            <person name="Tian Y."/>
            <person name="Men J."/>
            <person name="Lv X."/>
            <person name="Huang L."/>
            <person name="Zhou J."/>
            <person name="Hu Y."/>
            <person name="Li R."/>
            <person name="Zhang F."/>
            <person name="Lei H."/>
            <person name="Li X."/>
            <person name="Hu X."/>
            <person name="Liang C."/>
            <person name="Xu J."/>
            <person name="Wu Z."/>
            <person name="Yu X."/>
        </authorList>
    </citation>
    <scope>NUCLEOTIDE SEQUENCE</scope>
    <source>
        <strain>Henan</strain>
    </source>
</reference>
<dbReference type="GO" id="GO:0061709">
    <property type="term" value="P:reticulophagy"/>
    <property type="evidence" value="ECO:0007669"/>
    <property type="project" value="TreeGrafter"/>
</dbReference>
<dbReference type="PANTHER" id="PTHR13222">
    <property type="entry name" value="RB1-INDUCIBLE COILED-COIL"/>
    <property type="match status" value="1"/>
</dbReference>
<evidence type="ECO:0000313" key="4">
    <source>
        <dbReference type="Proteomes" id="UP000008909"/>
    </source>
</evidence>
<dbReference type="Proteomes" id="UP000008909">
    <property type="component" value="Unassembled WGS sequence"/>
</dbReference>
<feature type="compositionally biased region" description="Polar residues" evidence="1">
    <location>
        <begin position="1450"/>
        <end position="1459"/>
    </location>
</feature>
<feature type="region of interest" description="Disordered" evidence="1">
    <location>
        <begin position="1438"/>
        <end position="1460"/>
    </location>
</feature>
<name>G7YLD7_CLOSI</name>
<gene>
    <name evidence="3" type="ORF">CLF_111052</name>
</gene>
<feature type="region of interest" description="Disordered" evidence="1">
    <location>
        <begin position="407"/>
        <end position="432"/>
    </location>
</feature>
<dbReference type="GO" id="GO:0019901">
    <property type="term" value="F:protein kinase binding"/>
    <property type="evidence" value="ECO:0007669"/>
    <property type="project" value="TreeGrafter"/>
</dbReference>
<dbReference type="GO" id="GO:0061723">
    <property type="term" value="P:glycophagy"/>
    <property type="evidence" value="ECO:0007669"/>
    <property type="project" value="TreeGrafter"/>
</dbReference>
<dbReference type="GO" id="GO:0060090">
    <property type="term" value="F:molecular adaptor activity"/>
    <property type="evidence" value="ECO:0007669"/>
    <property type="project" value="TreeGrafter"/>
</dbReference>
<dbReference type="PANTHER" id="PTHR13222:SF1">
    <property type="entry name" value="RB1-INDUCIBLE COILED-COIL PROTEIN 1"/>
    <property type="match status" value="1"/>
</dbReference>
<feature type="region of interest" description="Disordered" evidence="1">
    <location>
        <begin position="1522"/>
        <end position="1541"/>
    </location>
</feature>
<evidence type="ECO:0000259" key="2">
    <source>
        <dbReference type="PROSITE" id="PS50053"/>
    </source>
</evidence>
<dbReference type="GO" id="GO:0000045">
    <property type="term" value="P:autophagosome assembly"/>
    <property type="evidence" value="ECO:0007669"/>
    <property type="project" value="InterPro"/>
</dbReference>